<evidence type="ECO:0000259" key="3">
    <source>
        <dbReference type="PROSITE" id="PS50032"/>
    </source>
</evidence>
<dbReference type="InterPro" id="IPR001772">
    <property type="entry name" value="KA1_dom"/>
</dbReference>
<feature type="compositionally biased region" description="Polar residues" evidence="2">
    <location>
        <begin position="945"/>
        <end position="965"/>
    </location>
</feature>
<feature type="region of interest" description="Disordered" evidence="2">
    <location>
        <begin position="326"/>
        <end position="382"/>
    </location>
</feature>
<evidence type="ECO:0000256" key="1">
    <source>
        <dbReference type="SAM" id="Coils"/>
    </source>
</evidence>
<accession>A0A914CGT6</accession>
<proteinExistence type="predicted"/>
<feature type="compositionally biased region" description="Polar residues" evidence="2">
    <location>
        <begin position="268"/>
        <end position="279"/>
    </location>
</feature>
<dbReference type="AlphaFoldDB" id="A0A914CGT6"/>
<feature type="coiled-coil region" evidence="1">
    <location>
        <begin position="468"/>
        <end position="495"/>
    </location>
</feature>
<feature type="region of interest" description="Disordered" evidence="2">
    <location>
        <begin position="191"/>
        <end position="210"/>
    </location>
</feature>
<dbReference type="WBParaSite" id="ACRNAN_scaffold1071.g25721.t1">
    <property type="protein sequence ID" value="ACRNAN_scaffold1071.g25721.t1"/>
    <property type="gene ID" value="ACRNAN_scaffold1071.g25721"/>
</dbReference>
<name>A0A914CGT6_9BILA</name>
<protein>
    <submittedName>
        <fullName evidence="5">KA1 domain-containing protein</fullName>
    </submittedName>
</protein>
<feature type="compositionally biased region" description="Low complexity" evidence="2">
    <location>
        <begin position="367"/>
        <end position="381"/>
    </location>
</feature>
<feature type="compositionally biased region" description="Polar residues" evidence="2">
    <location>
        <begin position="337"/>
        <end position="348"/>
    </location>
</feature>
<feature type="region of interest" description="Disordered" evidence="2">
    <location>
        <begin position="131"/>
        <end position="183"/>
    </location>
</feature>
<evidence type="ECO:0000256" key="2">
    <source>
        <dbReference type="SAM" id="MobiDB-lite"/>
    </source>
</evidence>
<feature type="region of interest" description="Disordered" evidence="2">
    <location>
        <begin position="262"/>
        <end position="313"/>
    </location>
</feature>
<organism evidence="4 5">
    <name type="scientific">Acrobeloides nanus</name>
    <dbReference type="NCBI Taxonomy" id="290746"/>
    <lineage>
        <taxon>Eukaryota</taxon>
        <taxon>Metazoa</taxon>
        <taxon>Ecdysozoa</taxon>
        <taxon>Nematoda</taxon>
        <taxon>Chromadorea</taxon>
        <taxon>Rhabditida</taxon>
        <taxon>Tylenchina</taxon>
        <taxon>Cephalobomorpha</taxon>
        <taxon>Cephaloboidea</taxon>
        <taxon>Cephalobidae</taxon>
        <taxon>Acrobeloides</taxon>
    </lineage>
</organism>
<dbReference type="Proteomes" id="UP000887540">
    <property type="component" value="Unplaced"/>
</dbReference>
<feature type="compositionally biased region" description="Low complexity" evidence="2">
    <location>
        <begin position="144"/>
        <end position="164"/>
    </location>
</feature>
<dbReference type="PROSITE" id="PS50032">
    <property type="entry name" value="KA1"/>
    <property type="match status" value="1"/>
</dbReference>
<evidence type="ECO:0000313" key="5">
    <source>
        <dbReference type="WBParaSite" id="ACRNAN_scaffold1071.g25721.t1"/>
    </source>
</evidence>
<feature type="region of interest" description="Disordered" evidence="2">
    <location>
        <begin position="219"/>
        <end position="245"/>
    </location>
</feature>
<feature type="region of interest" description="Disordered" evidence="2">
    <location>
        <begin position="927"/>
        <end position="974"/>
    </location>
</feature>
<keyword evidence="4" id="KW-1185">Reference proteome</keyword>
<sequence>MTSSDDPLLLQQIISRYESEEDEFLRELEIMQQCANTDTSDDFQEESPVLGTLCSLVSEINGLRKENRKLRRRLIVSTTPPRPRGVVNRVGAFFDSRNTILPRFIANAGETLGVGTKPGSPKKSNVEIRTGARERLSSPPPKDSLTQSSYSTDLSSGTFSSSNSRYRKPPPLVLPEEMSDSENENVFAEVNLPEYERSEEDENCLSPCRPRRSMIRRSQFSSISEHTSPSSASASSSVEPNENMTASRSSFLEFIGIRRKRDKRPAQEIQSASSSTQHKVTIKKRKRKISESDSIDSSVHYSTQQLQKEKRSSLVLTGTNVDSLVAPGSKIKERPSSTDARGNISTKQAYPGDIAPKPKLKAKTKSTKSVSSRDTSASDRSNYAMEEDLQCLNEENSLLRNEIQVLKTRNNRLIDQLREKSMQLSRLQGKSNEVETQLEALLKKSQLNEALDRLCLNERLTIGSRAVMETVEERLREFEEKLQNIKSEALKNQQLTINSTIREQNTYQACLEQVERLQRENFSILQLNTTELASQDKFIRQKLDLMPSYDALYSFTMGIVRKLGQLRNSHIEKSNQVIQAELELMHAQSSLMIAHAQIERFRIQLKLMQKQHMRRPISYHGEDLLENLVKPELNFYLPLQLHGSKTEHQRKCKNSNLDNLVESNEQNIETEFLRLFDYARSNSPLMENKHQSSNPQNFPMKNVRLVGLKEKESASRRPISLVETKERPFSVSSLQDVSSSAMQSPTTTPILTRKVALIGSPKGITERKLIKQSSLQHHAYIPSQNQHVYDSPPRNGNTESSDYGTIGSGSCVNNNFTYYDSPKKEISENAYKCPPLRHPLKHQIRQDYRNYLLEIAKKVEAVLEPLSEGLGLSYAETHQLAFMRLIQTLRQKIRLPLCLFYLAQILTNYIKLEITIKFQHTVQHHQQSTIKEEEEQSSSMSEVSATTTIDRSAATTSHTTNSGVASSRLPKPSIQLERAKKAGTSWLSKLRLNSKKS</sequence>
<feature type="compositionally biased region" description="Polar residues" evidence="2">
    <location>
        <begin position="295"/>
        <end position="306"/>
    </location>
</feature>
<reference evidence="5" key="1">
    <citation type="submission" date="2022-11" db="UniProtKB">
        <authorList>
            <consortium name="WormBaseParasite"/>
        </authorList>
    </citation>
    <scope>IDENTIFICATION</scope>
</reference>
<feature type="domain" description="KA1" evidence="3">
    <location>
        <begin position="392"/>
        <end position="447"/>
    </location>
</feature>
<feature type="coiled-coil region" evidence="1">
    <location>
        <begin position="382"/>
        <end position="444"/>
    </location>
</feature>
<feature type="compositionally biased region" description="Low complexity" evidence="2">
    <location>
        <begin position="221"/>
        <end position="237"/>
    </location>
</feature>
<keyword evidence="1" id="KW-0175">Coiled coil</keyword>
<evidence type="ECO:0000313" key="4">
    <source>
        <dbReference type="Proteomes" id="UP000887540"/>
    </source>
</evidence>